<dbReference type="Proteomes" id="UP000241890">
    <property type="component" value="Unassembled WGS sequence"/>
</dbReference>
<feature type="active site" description="Proton acceptor" evidence="11">
    <location>
        <position position="370"/>
    </location>
</feature>
<dbReference type="CDD" id="cd00751">
    <property type="entry name" value="thiolase"/>
    <property type="match status" value="1"/>
</dbReference>
<reference evidence="15 16" key="1">
    <citation type="submission" date="2017-12" db="EMBL/GenBank/DDBJ databases">
        <title>Sequencing, de novo assembly and annotation of complete genome of a new Thraustochytrid species, strain FCC1311.</title>
        <authorList>
            <person name="Sedici K."/>
            <person name="Godart F."/>
            <person name="Aiese Cigliano R."/>
            <person name="Sanseverino W."/>
            <person name="Barakat M."/>
            <person name="Ortet P."/>
            <person name="Marechal E."/>
            <person name="Cagnac O."/>
            <person name="Amato A."/>
        </authorList>
    </citation>
    <scope>NUCLEOTIDE SEQUENCE [LARGE SCALE GENOMIC DNA]</scope>
</reference>
<dbReference type="EC" id="2.3.1.9" evidence="4"/>
<keyword evidence="9" id="KW-0496">Mitochondrion</keyword>
<evidence type="ECO:0000256" key="2">
    <source>
        <dbReference type="ARBA" id="ARBA00010982"/>
    </source>
</evidence>
<evidence type="ECO:0000256" key="8">
    <source>
        <dbReference type="ARBA" id="ARBA00022958"/>
    </source>
</evidence>
<feature type="active site" description="Proton acceptor" evidence="11">
    <location>
        <position position="340"/>
    </location>
</feature>
<proteinExistence type="inferred from homology"/>
<dbReference type="InterPro" id="IPR016039">
    <property type="entry name" value="Thiolase-like"/>
</dbReference>
<evidence type="ECO:0000256" key="1">
    <source>
        <dbReference type="ARBA" id="ARBA00004173"/>
    </source>
</evidence>
<evidence type="ECO:0000256" key="10">
    <source>
        <dbReference type="ARBA" id="ARBA00023315"/>
    </source>
</evidence>
<evidence type="ECO:0000313" key="16">
    <source>
        <dbReference type="Proteomes" id="UP000241890"/>
    </source>
</evidence>
<feature type="domain" description="Thiolase N-terminal" evidence="13">
    <location>
        <begin position="2"/>
        <end position="254"/>
    </location>
</feature>
<dbReference type="GO" id="GO:0003985">
    <property type="term" value="F:acetyl-CoA C-acetyltransferase activity"/>
    <property type="evidence" value="ECO:0007669"/>
    <property type="project" value="UniProtKB-EC"/>
</dbReference>
<dbReference type="AlphaFoldDB" id="A0A2R5GK20"/>
<dbReference type="PIRSF" id="PIRSF000429">
    <property type="entry name" value="Ac-CoA_Ac_transf"/>
    <property type="match status" value="1"/>
</dbReference>
<dbReference type="NCBIfam" id="TIGR01930">
    <property type="entry name" value="AcCoA-C-Actrans"/>
    <property type="match status" value="1"/>
</dbReference>
<dbReference type="EMBL" id="BEYU01000094">
    <property type="protein sequence ID" value="GBG31230.1"/>
    <property type="molecule type" value="Genomic_DNA"/>
</dbReference>
<evidence type="ECO:0000256" key="11">
    <source>
        <dbReference type="PIRSR" id="PIRSR000429-1"/>
    </source>
</evidence>
<keyword evidence="16" id="KW-1185">Reference proteome</keyword>
<comment type="subunit">
    <text evidence="3">Homotetramer.</text>
</comment>
<feature type="active site" description="Acyl-thioester intermediate" evidence="11">
    <location>
        <position position="80"/>
    </location>
</feature>
<dbReference type="GO" id="GO:0046872">
    <property type="term" value="F:metal ion binding"/>
    <property type="evidence" value="ECO:0007669"/>
    <property type="project" value="UniProtKB-KW"/>
</dbReference>
<evidence type="ECO:0000256" key="4">
    <source>
        <dbReference type="ARBA" id="ARBA00012705"/>
    </source>
</evidence>
<feature type="domain" description="Thiolase C-terminal" evidence="14">
    <location>
        <begin position="261"/>
        <end position="383"/>
    </location>
</feature>
<evidence type="ECO:0000256" key="5">
    <source>
        <dbReference type="ARBA" id="ARBA00022679"/>
    </source>
</evidence>
<dbReference type="PROSITE" id="PS00737">
    <property type="entry name" value="THIOLASE_2"/>
    <property type="match status" value="1"/>
</dbReference>
<accession>A0A2R5GK20</accession>
<dbReference type="OrthoDB" id="5404651at2759"/>
<comment type="caution">
    <text evidence="15">The sequence shown here is derived from an EMBL/GenBank/DDBJ whole genome shotgun (WGS) entry which is preliminary data.</text>
</comment>
<dbReference type="InterPro" id="IPR020610">
    <property type="entry name" value="Thiolase_AS"/>
</dbReference>
<dbReference type="InterPro" id="IPR002155">
    <property type="entry name" value="Thiolase"/>
</dbReference>
<comment type="similarity">
    <text evidence="2 12">Belongs to the thiolase-like superfamily. Thiolase family.</text>
</comment>
<dbReference type="InterPro" id="IPR020616">
    <property type="entry name" value="Thiolase_N"/>
</dbReference>
<dbReference type="Gene3D" id="3.40.47.10">
    <property type="match status" value="1"/>
</dbReference>
<keyword evidence="6" id="KW-0479">Metal-binding</keyword>
<protein>
    <recommendedName>
        <fullName evidence="4">acetyl-CoA C-acetyltransferase</fullName>
        <ecNumber evidence="4">2.3.1.9</ecNumber>
    </recommendedName>
</protein>
<dbReference type="PROSITE" id="PS00099">
    <property type="entry name" value="THIOLASE_3"/>
    <property type="match status" value="1"/>
</dbReference>
<dbReference type="PANTHER" id="PTHR18919">
    <property type="entry name" value="ACETYL-COA C-ACYLTRANSFERASE"/>
    <property type="match status" value="1"/>
</dbReference>
<dbReference type="InParanoid" id="A0A2R5GK20"/>
<dbReference type="GO" id="GO:0006635">
    <property type="term" value="P:fatty acid beta-oxidation"/>
    <property type="evidence" value="ECO:0007669"/>
    <property type="project" value="TreeGrafter"/>
</dbReference>
<evidence type="ECO:0000259" key="14">
    <source>
        <dbReference type="Pfam" id="PF02803"/>
    </source>
</evidence>
<dbReference type="SUPFAM" id="SSF53901">
    <property type="entry name" value="Thiolase-like"/>
    <property type="match status" value="2"/>
</dbReference>
<evidence type="ECO:0000256" key="12">
    <source>
        <dbReference type="RuleBase" id="RU003557"/>
    </source>
</evidence>
<dbReference type="FunCoup" id="A0A2R5GK20">
    <property type="interactions" value="148"/>
</dbReference>
<dbReference type="FunFam" id="3.40.47.10:FF:000007">
    <property type="entry name" value="acetyl-CoA acetyltransferase, mitochondrial"/>
    <property type="match status" value="1"/>
</dbReference>
<evidence type="ECO:0000259" key="13">
    <source>
        <dbReference type="Pfam" id="PF00108"/>
    </source>
</evidence>
<keyword evidence="10 12" id="KW-0012">Acyltransferase</keyword>
<dbReference type="Pfam" id="PF02803">
    <property type="entry name" value="Thiolase_C"/>
    <property type="match status" value="1"/>
</dbReference>
<evidence type="ECO:0000256" key="7">
    <source>
        <dbReference type="ARBA" id="ARBA00022946"/>
    </source>
</evidence>
<comment type="subcellular location">
    <subcellularLocation>
        <location evidence="1">Mitochondrion</location>
    </subcellularLocation>
</comment>
<dbReference type="GO" id="GO:0005739">
    <property type="term" value="C:mitochondrion"/>
    <property type="evidence" value="ECO:0007669"/>
    <property type="project" value="UniProtKB-SubCell"/>
</dbReference>
<evidence type="ECO:0000256" key="6">
    <source>
        <dbReference type="ARBA" id="ARBA00022723"/>
    </source>
</evidence>
<dbReference type="Pfam" id="PF00108">
    <property type="entry name" value="Thiolase_N"/>
    <property type="match status" value="1"/>
</dbReference>
<evidence type="ECO:0000256" key="9">
    <source>
        <dbReference type="ARBA" id="ARBA00023128"/>
    </source>
</evidence>
<name>A0A2R5GK20_9STRA</name>
<dbReference type="PANTHER" id="PTHR18919:SF156">
    <property type="entry name" value="ACETYL-COA ACETYLTRANSFERASE, MITOCHONDRIAL"/>
    <property type="match status" value="1"/>
</dbReference>
<dbReference type="InterPro" id="IPR020617">
    <property type="entry name" value="Thiolase_C"/>
</dbReference>
<keyword evidence="5 12" id="KW-0808">Transferase</keyword>
<keyword evidence="7" id="KW-0809">Transit peptide</keyword>
<sequence length="385" mass="40690">MSRTPVGCFQSALSSVKAPELGQIAVRGALASAKIDASEVEEVYFGNVLQAGVGQAPARQVALGAGMGLNTPCTTVNKVCASGLKATMMAAQAIALGDREIMISGGMESMSNTPHYMYLRKPTGFGASTAIDSIQHDGLWDVYDKEIMGACTERLVEEMGISREDQDAYAISSYERARKAQADGIFANEISRVEIKDRKGNVTVVEEDEECKRFKPEKFGSLPTAFKRNGGTITAANASKINDGAAALVLMSEEEARNRGLQPLARIVGYEDAAVDPYRFGVAPALAVNKLVSRLGMTLGDIEYHEINEAFSAVALANMELMNIDRDRINIHGGGVSLGHPIGASGSRIVMALLTALHSRDASIGVASICNGGGGASALMVERLA</sequence>
<keyword evidence="8" id="KW-0630">Potassium</keyword>
<organism evidence="15 16">
    <name type="scientific">Hondaea fermentalgiana</name>
    <dbReference type="NCBI Taxonomy" id="2315210"/>
    <lineage>
        <taxon>Eukaryota</taxon>
        <taxon>Sar</taxon>
        <taxon>Stramenopiles</taxon>
        <taxon>Bigyra</taxon>
        <taxon>Labyrinthulomycetes</taxon>
        <taxon>Thraustochytrida</taxon>
        <taxon>Thraustochytriidae</taxon>
        <taxon>Hondaea</taxon>
    </lineage>
</organism>
<evidence type="ECO:0000313" key="15">
    <source>
        <dbReference type="EMBL" id="GBG31230.1"/>
    </source>
</evidence>
<dbReference type="InterPro" id="IPR020613">
    <property type="entry name" value="Thiolase_CS"/>
</dbReference>
<evidence type="ECO:0000256" key="3">
    <source>
        <dbReference type="ARBA" id="ARBA00011881"/>
    </source>
</evidence>
<gene>
    <name evidence="15" type="ORF">FCC1311_050201</name>
</gene>